<dbReference type="AlphaFoldDB" id="M5GD37"/>
<dbReference type="RefSeq" id="XP_040631121.1">
    <property type="nucleotide sequence ID" value="XM_040772100.1"/>
</dbReference>
<reference evidence="2 3" key="1">
    <citation type="journal article" date="2012" name="Science">
        <title>The Paleozoic origin of enzymatic lignin decomposition reconstructed from 31 fungal genomes.</title>
        <authorList>
            <person name="Floudas D."/>
            <person name="Binder M."/>
            <person name="Riley R."/>
            <person name="Barry K."/>
            <person name="Blanchette R.A."/>
            <person name="Henrissat B."/>
            <person name="Martinez A.T."/>
            <person name="Otillar R."/>
            <person name="Spatafora J.W."/>
            <person name="Yadav J.S."/>
            <person name="Aerts A."/>
            <person name="Benoit I."/>
            <person name="Boyd A."/>
            <person name="Carlson A."/>
            <person name="Copeland A."/>
            <person name="Coutinho P.M."/>
            <person name="de Vries R.P."/>
            <person name="Ferreira P."/>
            <person name="Findley K."/>
            <person name="Foster B."/>
            <person name="Gaskell J."/>
            <person name="Glotzer D."/>
            <person name="Gorecki P."/>
            <person name="Heitman J."/>
            <person name="Hesse C."/>
            <person name="Hori C."/>
            <person name="Igarashi K."/>
            <person name="Jurgens J.A."/>
            <person name="Kallen N."/>
            <person name="Kersten P."/>
            <person name="Kohler A."/>
            <person name="Kuees U."/>
            <person name="Kumar T.K.A."/>
            <person name="Kuo A."/>
            <person name="LaButti K."/>
            <person name="Larrondo L.F."/>
            <person name="Lindquist E."/>
            <person name="Ling A."/>
            <person name="Lombard V."/>
            <person name="Lucas S."/>
            <person name="Lundell T."/>
            <person name="Martin R."/>
            <person name="McLaughlin D.J."/>
            <person name="Morgenstern I."/>
            <person name="Morin E."/>
            <person name="Murat C."/>
            <person name="Nagy L.G."/>
            <person name="Nolan M."/>
            <person name="Ohm R.A."/>
            <person name="Patyshakuliyeva A."/>
            <person name="Rokas A."/>
            <person name="Ruiz-Duenas F.J."/>
            <person name="Sabat G."/>
            <person name="Salamov A."/>
            <person name="Samejima M."/>
            <person name="Schmutz J."/>
            <person name="Slot J.C."/>
            <person name="St John F."/>
            <person name="Stenlid J."/>
            <person name="Sun H."/>
            <person name="Sun S."/>
            <person name="Syed K."/>
            <person name="Tsang A."/>
            <person name="Wiebenga A."/>
            <person name="Young D."/>
            <person name="Pisabarro A."/>
            <person name="Eastwood D.C."/>
            <person name="Martin F."/>
            <person name="Cullen D."/>
            <person name="Grigoriev I.V."/>
            <person name="Hibbett D.S."/>
        </authorList>
    </citation>
    <scope>NUCLEOTIDE SEQUENCE [LARGE SCALE GENOMIC DNA]</scope>
    <source>
        <strain evidence="2 3">DJM-731 SS1</strain>
    </source>
</reference>
<organism evidence="2 3">
    <name type="scientific">Dacryopinax primogenitus (strain DJM 731)</name>
    <name type="common">Brown rot fungus</name>
    <dbReference type="NCBI Taxonomy" id="1858805"/>
    <lineage>
        <taxon>Eukaryota</taxon>
        <taxon>Fungi</taxon>
        <taxon>Dikarya</taxon>
        <taxon>Basidiomycota</taxon>
        <taxon>Agaricomycotina</taxon>
        <taxon>Dacrymycetes</taxon>
        <taxon>Dacrymycetales</taxon>
        <taxon>Dacrymycetaceae</taxon>
        <taxon>Dacryopinax</taxon>
    </lineage>
</organism>
<protein>
    <submittedName>
        <fullName evidence="2">Uncharacterized protein</fullName>
    </submittedName>
</protein>
<dbReference type="Proteomes" id="UP000030653">
    <property type="component" value="Unassembled WGS sequence"/>
</dbReference>
<evidence type="ECO:0000313" key="2">
    <source>
        <dbReference type="EMBL" id="EJU04227.1"/>
    </source>
</evidence>
<keyword evidence="3" id="KW-1185">Reference proteome</keyword>
<name>M5GD37_DACPD</name>
<gene>
    <name evidence="2" type="ORF">DACRYDRAFT_20827</name>
</gene>
<dbReference type="HOGENOM" id="CLU_2386087_0_0_1"/>
<dbReference type="EMBL" id="JH795858">
    <property type="protein sequence ID" value="EJU04227.1"/>
    <property type="molecule type" value="Genomic_DNA"/>
</dbReference>
<dbReference type="GeneID" id="63687162"/>
<evidence type="ECO:0000313" key="3">
    <source>
        <dbReference type="Proteomes" id="UP000030653"/>
    </source>
</evidence>
<feature type="compositionally biased region" description="Low complexity" evidence="1">
    <location>
        <begin position="32"/>
        <end position="42"/>
    </location>
</feature>
<feature type="region of interest" description="Disordered" evidence="1">
    <location>
        <begin position="1"/>
        <end position="42"/>
    </location>
</feature>
<sequence>MHLPSHGHGEPNAVQTPSKDSECSPTLTDADSLCSPSSSPSIPWLKPLVLERHEDSFSAKHPELLDVDDLMQDRDNMSTGDCCSRFRLSHARAE</sequence>
<evidence type="ECO:0000256" key="1">
    <source>
        <dbReference type="SAM" id="MobiDB-lite"/>
    </source>
</evidence>
<accession>M5GD37</accession>
<feature type="compositionally biased region" description="Polar residues" evidence="1">
    <location>
        <begin position="13"/>
        <end position="29"/>
    </location>
</feature>
<proteinExistence type="predicted"/>